<evidence type="ECO:0000259" key="2">
    <source>
        <dbReference type="Pfam" id="PF01757"/>
    </source>
</evidence>
<keyword evidence="4" id="KW-1185">Reference proteome</keyword>
<keyword evidence="3" id="KW-0012">Acyltransferase</keyword>
<dbReference type="GO" id="GO:0016747">
    <property type="term" value="F:acyltransferase activity, transferring groups other than amino-acyl groups"/>
    <property type="evidence" value="ECO:0007669"/>
    <property type="project" value="InterPro"/>
</dbReference>
<feature type="transmembrane region" description="Helical" evidence="1">
    <location>
        <begin position="141"/>
        <end position="161"/>
    </location>
</feature>
<feature type="domain" description="Acyltransferase 3" evidence="2">
    <location>
        <begin position="10"/>
        <end position="361"/>
    </location>
</feature>
<feature type="transmembrane region" description="Helical" evidence="1">
    <location>
        <begin position="181"/>
        <end position="202"/>
    </location>
</feature>
<reference evidence="3" key="1">
    <citation type="submission" date="2022-08" db="EMBL/GenBank/DDBJ databases">
        <authorList>
            <person name="Zhang D."/>
        </authorList>
    </citation>
    <scope>NUCLEOTIDE SEQUENCE</scope>
    <source>
        <strain evidence="3">XJ19-11</strain>
    </source>
</reference>
<dbReference type="PANTHER" id="PTHR36927:SF3">
    <property type="entry name" value="GLUCANS BIOSYNTHESIS PROTEIN C"/>
    <property type="match status" value="1"/>
</dbReference>
<feature type="transmembrane region" description="Helical" evidence="1">
    <location>
        <begin position="58"/>
        <end position="76"/>
    </location>
</feature>
<proteinExistence type="predicted"/>
<dbReference type="AlphaFoldDB" id="A0A9X2P6H0"/>
<protein>
    <submittedName>
        <fullName evidence="3">Acyltransferase family protein</fullName>
    </submittedName>
</protein>
<feature type="transmembrane region" description="Helical" evidence="1">
    <location>
        <begin position="347"/>
        <end position="368"/>
    </location>
</feature>
<evidence type="ECO:0000313" key="4">
    <source>
        <dbReference type="Proteomes" id="UP001142175"/>
    </source>
</evidence>
<feature type="transmembrane region" description="Helical" evidence="1">
    <location>
        <begin position="283"/>
        <end position="304"/>
    </location>
</feature>
<evidence type="ECO:0000256" key="1">
    <source>
        <dbReference type="SAM" id="Phobius"/>
    </source>
</evidence>
<dbReference type="RefSeq" id="WP_258423568.1">
    <property type="nucleotide sequence ID" value="NZ_JANSUY010000010.1"/>
</dbReference>
<comment type="caution">
    <text evidence="3">The sequence shown here is derived from an EMBL/GenBank/DDBJ whole genome shotgun (WGS) entry which is preliminary data.</text>
</comment>
<feature type="transmembrane region" description="Helical" evidence="1">
    <location>
        <begin position="316"/>
        <end position="335"/>
    </location>
</feature>
<name>A0A9X2P6H0_9BACT</name>
<dbReference type="Pfam" id="PF01757">
    <property type="entry name" value="Acyl_transf_3"/>
    <property type="match status" value="1"/>
</dbReference>
<keyword evidence="1" id="KW-1133">Transmembrane helix</keyword>
<accession>A0A9X2P6H0</accession>
<dbReference type="EMBL" id="JANSUY010000010">
    <property type="protein sequence ID" value="MCR9015706.1"/>
    <property type="molecule type" value="Genomic_DNA"/>
</dbReference>
<feature type="transmembrane region" description="Helical" evidence="1">
    <location>
        <begin position="214"/>
        <end position="232"/>
    </location>
</feature>
<feature type="transmembrane region" description="Helical" evidence="1">
    <location>
        <begin position="244"/>
        <end position="263"/>
    </location>
</feature>
<sequence>METTTSLRRYDLDWLRFFAIILLLFYHTGMLFSSWGWHVKNEETSLLFNYWMIWSHDWRMPLLLFISGAGTFMALGKRSKAQFVRERFTKLFVPLAFGMFVIVPPQIYFERIAEFSSFWEFYPTTFDFDPYPKGNFSWHHLWFIAYLLIYSILILPLLAFLRKPVSQGFKTFMEQIFTKPVAALMIPAVIILLSQLVLRPYFPNETHDFQDWAYFVFYFLFFAFGLIFYSNPKLWDSLGRNRKIFLSAAVLILIPFYGSFLHFRGAWSLPMNPDDVESFFDVTSIFLSWFTVLTIISYGQFYLNRPHPILKYINEGLYPFYILHQTVIIVIGYYICKWDLSIWAKYWIISFGTLEICLGIYFGLIRPFNGVRFLFGMKPVDAEKSEDLKNHSFKTT</sequence>
<dbReference type="InterPro" id="IPR050623">
    <property type="entry name" value="Glucan_succinyl_AcylTrfase"/>
</dbReference>
<feature type="transmembrane region" description="Helical" evidence="1">
    <location>
        <begin position="88"/>
        <end position="109"/>
    </location>
</feature>
<dbReference type="InterPro" id="IPR002656">
    <property type="entry name" value="Acyl_transf_3_dom"/>
</dbReference>
<dbReference type="PANTHER" id="PTHR36927">
    <property type="entry name" value="BLR4337 PROTEIN"/>
    <property type="match status" value="1"/>
</dbReference>
<keyword evidence="1" id="KW-0812">Transmembrane</keyword>
<feature type="transmembrane region" description="Helical" evidence="1">
    <location>
        <begin position="17"/>
        <end position="38"/>
    </location>
</feature>
<gene>
    <name evidence="3" type="ORF">NU887_11725</name>
</gene>
<evidence type="ECO:0000313" key="3">
    <source>
        <dbReference type="EMBL" id="MCR9015706.1"/>
    </source>
</evidence>
<keyword evidence="1" id="KW-0472">Membrane</keyword>
<organism evidence="3 4">
    <name type="scientific">Aquiflexum gelatinilyticum</name>
    <dbReference type="NCBI Taxonomy" id="2961943"/>
    <lineage>
        <taxon>Bacteria</taxon>
        <taxon>Pseudomonadati</taxon>
        <taxon>Bacteroidota</taxon>
        <taxon>Cytophagia</taxon>
        <taxon>Cytophagales</taxon>
        <taxon>Cyclobacteriaceae</taxon>
        <taxon>Aquiflexum</taxon>
    </lineage>
</organism>
<keyword evidence="3" id="KW-0808">Transferase</keyword>
<dbReference type="Proteomes" id="UP001142175">
    <property type="component" value="Unassembled WGS sequence"/>
</dbReference>